<feature type="transmembrane region" description="Helical" evidence="1">
    <location>
        <begin position="173"/>
        <end position="191"/>
    </location>
</feature>
<feature type="transmembrane region" description="Helical" evidence="1">
    <location>
        <begin position="289"/>
        <end position="308"/>
    </location>
</feature>
<dbReference type="InterPro" id="IPR040035">
    <property type="entry name" value="TMEM180"/>
</dbReference>
<feature type="transmembrane region" description="Helical" evidence="1">
    <location>
        <begin position="334"/>
        <end position="354"/>
    </location>
</feature>
<dbReference type="EMBL" id="NEDP02001725">
    <property type="protein sequence ID" value="OWF52637.1"/>
    <property type="molecule type" value="Genomic_DNA"/>
</dbReference>
<keyword evidence="1" id="KW-1133">Transmembrane helix</keyword>
<feature type="transmembrane region" description="Helical" evidence="1">
    <location>
        <begin position="426"/>
        <end position="449"/>
    </location>
</feature>
<evidence type="ECO:0000313" key="2">
    <source>
        <dbReference type="EMBL" id="OWF52637.1"/>
    </source>
</evidence>
<protein>
    <submittedName>
        <fullName evidence="2">Transmembrane protein 180</fullName>
    </submittedName>
</protein>
<dbReference type="PANTHER" id="PTHR28658:SF1">
    <property type="entry name" value="MAJOR FACILITATOR SUPERFAMILY DOMAIN CONTAINING 13B"/>
    <property type="match status" value="1"/>
</dbReference>
<accession>A0A210QV85</accession>
<name>A0A210QV85_MIZYE</name>
<comment type="caution">
    <text evidence="2">The sequence shown here is derived from an EMBL/GenBank/DDBJ whole genome shotgun (WGS) entry which is preliminary data.</text>
</comment>
<evidence type="ECO:0000256" key="1">
    <source>
        <dbReference type="SAM" id="Phobius"/>
    </source>
</evidence>
<keyword evidence="3" id="KW-1185">Reference proteome</keyword>
<dbReference type="AlphaFoldDB" id="A0A210QV85"/>
<reference evidence="2 3" key="1">
    <citation type="journal article" date="2017" name="Nat. Ecol. Evol.">
        <title>Scallop genome provides insights into evolution of bilaterian karyotype and development.</title>
        <authorList>
            <person name="Wang S."/>
            <person name="Zhang J."/>
            <person name="Jiao W."/>
            <person name="Li J."/>
            <person name="Xun X."/>
            <person name="Sun Y."/>
            <person name="Guo X."/>
            <person name="Huan P."/>
            <person name="Dong B."/>
            <person name="Zhang L."/>
            <person name="Hu X."/>
            <person name="Sun X."/>
            <person name="Wang J."/>
            <person name="Zhao C."/>
            <person name="Wang Y."/>
            <person name="Wang D."/>
            <person name="Huang X."/>
            <person name="Wang R."/>
            <person name="Lv J."/>
            <person name="Li Y."/>
            <person name="Zhang Z."/>
            <person name="Liu B."/>
            <person name="Lu W."/>
            <person name="Hui Y."/>
            <person name="Liang J."/>
            <person name="Zhou Z."/>
            <person name="Hou R."/>
            <person name="Li X."/>
            <person name="Liu Y."/>
            <person name="Li H."/>
            <person name="Ning X."/>
            <person name="Lin Y."/>
            <person name="Zhao L."/>
            <person name="Xing Q."/>
            <person name="Dou J."/>
            <person name="Li Y."/>
            <person name="Mao J."/>
            <person name="Guo H."/>
            <person name="Dou H."/>
            <person name="Li T."/>
            <person name="Mu C."/>
            <person name="Jiang W."/>
            <person name="Fu Q."/>
            <person name="Fu X."/>
            <person name="Miao Y."/>
            <person name="Liu J."/>
            <person name="Yu Q."/>
            <person name="Li R."/>
            <person name="Liao H."/>
            <person name="Li X."/>
            <person name="Kong Y."/>
            <person name="Jiang Z."/>
            <person name="Chourrout D."/>
            <person name="Li R."/>
            <person name="Bao Z."/>
        </authorList>
    </citation>
    <scope>NUCLEOTIDE SEQUENCE [LARGE SCALE GENOMIC DNA]</scope>
    <source>
        <strain evidence="2 3">PY_sf001</strain>
    </source>
</reference>
<dbReference type="PANTHER" id="PTHR28658">
    <property type="entry name" value="TRANSMEMBRANE PROTEIN 180"/>
    <property type="match status" value="1"/>
</dbReference>
<keyword evidence="1" id="KW-0472">Membrane</keyword>
<organism evidence="2 3">
    <name type="scientific">Mizuhopecten yessoensis</name>
    <name type="common">Japanese scallop</name>
    <name type="synonym">Patinopecten yessoensis</name>
    <dbReference type="NCBI Taxonomy" id="6573"/>
    <lineage>
        <taxon>Eukaryota</taxon>
        <taxon>Metazoa</taxon>
        <taxon>Spiralia</taxon>
        <taxon>Lophotrochozoa</taxon>
        <taxon>Mollusca</taxon>
        <taxon>Bivalvia</taxon>
        <taxon>Autobranchia</taxon>
        <taxon>Pteriomorphia</taxon>
        <taxon>Pectinida</taxon>
        <taxon>Pectinoidea</taxon>
        <taxon>Pectinidae</taxon>
        <taxon>Mizuhopecten</taxon>
    </lineage>
</organism>
<dbReference type="Proteomes" id="UP000242188">
    <property type="component" value="Unassembled WGS sequence"/>
</dbReference>
<dbReference type="OrthoDB" id="62987at2759"/>
<feature type="transmembrane region" description="Helical" evidence="1">
    <location>
        <begin position="239"/>
        <end position="260"/>
    </location>
</feature>
<dbReference type="InterPro" id="IPR036259">
    <property type="entry name" value="MFS_trans_sf"/>
</dbReference>
<feature type="transmembrane region" description="Helical" evidence="1">
    <location>
        <begin position="145"/>
        <end position="167"/>
    </location>
</feature>
<proteinExistence type="predicted"/>
<feature type="transmembrane region" description="Helical" evidence="1">
    <location>
        <begin position="9"/>
        <end position="30"/>
    </location>
</feature>
<feature type="transmembrane region" description="Helical" evidence="1">
    <location>
        <begin position="81"/>
        <end position="99"/>
    </location>
</feature>
<gene>
    <name evidence="2" type="ORF">KP79_PYT05846</name>
</gene>
<feature type="transmembrane region" description="Helical" evidence="1">
    <location>
        <begin position="105"/>
        <end position="133"/>
    </location>
</feature>
<dbReference type="Pfam" id="PF13347">
    <property type="entry name" value="MFS_2"/>
    <property type="match status" value="1"/>
</dbReference>
<sequence length="473" mass="53944">MASLRQSMLAYGTQAMAFSLISSSFNFYYVKVFLDVYHIEQMWFQLAQVLFLVWNAINDPLFAYLQESTSSRFTRTRRESILYGAPFFALSYVVPWFSWGNSPIIVGLHLIFTLFFWDTMLTFVGLATSALFTEISQDPDHRLKLVRIGSIGCLLGAFSVSILEFTSGSLTNFFRFQVGSICIGVVSYMLFRYTGMHGHTQYDREKMNSGTESDISHDKSMQNMSYWSVTWQILTDKNFLSFVVMNFFQIFHTTFMANFMKVIGDELIPLDTIEAFPWLRSFFYGSSRFLPMILVICATPVIGRLGYYTTIKISFVWKVGAGTVMYMIGRDQPLLLMVFLALDSCFATAMFSLFNMPLSDIVDTDMNKHHRSHPISSLVYGNNALVTKPAISLSPMMTVAVLNHYGYQQLSKKTLTISQINSLHDIMFFLLCIQPVAIGALQLVTWSFYSLRDRKSSLVNKVFPSPVDSKSLK</sequence>
<keyword evidence="1 2" id="KW-0812">Transmembrane</keyword>
<dbReference type="SUPFAM" id="SSF103473">
    <property type="entry name" value="MFS general substrate transporter"/>
    <property type="match status" value="1"/>
</dbReference>
<evidence type="ECO:0000313" key="3">
    <source>
        <dbReference type="Proteomes" id="UP000242188"/>
    </source>
</evidence>
<dbReference type="STRING" id="6573.A0A210QV85"/>